<reference evidence="7" key="1">
    <citation type="submission" date="2022-08" db="EMBL/GenBank/DDBJ databases">
        <authorList>
            <consortium name="DOE Joint Genome Institute"/>
            <person name="Min B."/>
            <person name="Sierra-Patev S."/>
            <person name="Naranjo-Ortiz M."/>
            <person name="Looney B."/>
            <person name="Konkel Z."/>
            <person name="Slot J.C."/>
            <person name="Sakamoto Y."/>
            <person name="Steenwyk J.L."/>
            <person name="Rokas A."/>
            <person name="Carro J."/>
            <person name="Camarero S."/>
            <person name="Ferreira P."/>
            <person name="Molpeceres G."/>
            <person name="Ruiz-duenas F.J."/>
            <person name="Serrano A."/>
            <person name="Henrissat B."/>
            <person name="Drula E."/>
            <person name="Hughes K.W."/>
            <person name="Mata J.L."/>
            <person name="Ishikawa N.K."/>
            <person name="Vargas-Isla R."/>
            <person name="Ushijima S."/>
            <person name="Smith C.A."/>
            <person name="Ahrendt S."/>
            <person name="Andreopoulos W."/>
            <person name="He G."/>
            <person name="LaButti K."/>
            <person name="Lipzen A."/>
            <person name="Ng V."/>
            <person name="Riley R."/>
            <person name="Sandor L."/>
            <person name="Barry K."/>
            <person name="Martinez A.T."/>
            <person name="Xiao Y."/>
            <person name="Gibbons J.G."/>
            <person name="Terashima K."/>
            <person name="Hibbett D.S."/>
            <person name="Grigoriev I.V."/>
        </authorList>
    </citation>
    <scope>NUCLEOTIDE SEQUENCE</scope>
    <source>
        <strain evidence="7">ET3784</strain>
    </source>
</reference>
<dbReference type="GO" id="GO:0016282">
    <property type="term" value="C:eukaryotic 43S preinitiation complex"/>
    <property type="evidence" value="ECO:0007669"/>
    <property type="project" value="UniProtKB-UniRule"/>
</dbReference>
<protein>
    <recommendedName>
        <fullName evidence="4">Eukaryotic translation initiation factor 3 subunit F</fullName>
        <shortName evidence="4">eIF3f</shortName>
    </recommendedName>
</protein>
<evidence type="ECO:0000259" key="6">
    <source>
        <dbReference type="PROSITE" id="PS50249"/>
    </source>
</evidence>
<dbReference type="HAMAP" id="MF_03005">
    <property type="entry name" value="eIF3f"/>
    <property type="match status" value="1"/>
</dbReference>
<dbReference type="CDD" id="cd08064">
    <property type="entry name" value="MPN_eIF3f"/>
    <property type="match status" value="1"/>
</dbReference>
<dbReference type="InterPro" id="IPR024969">
    <property type="entry name" value="EIF3F/CSN6-like_C"/>
</dbReference>
<dbReference type="PANTHER" id="PTHR10540">
    <property type="entry name" value="EUKARYOTIC TRANSLATION INITIATION FACTOR 3 SUBUNIT F-RELATED"/>
    <property type="match status" value="1"/>
</dbReference>
<dbReference type="Pfam" id="PF01398">
    <property type="entry name" value="JAB"/>
    <property type="match status" value="1"/>
</dbReference>
<dbReference type="Pfam" id="PF13012">
    <property type="entry name" value="MitMem_reg"/>
    <property type="match status" value="1"/>
</dbReference>
<keyword evidence="1 4" id="KW-0963">Cytoplasm</keyword>
<evidence type="ECO:0000313" key="7">
    <source>
        <dbReference type="EMBL" id="KAJ3735143.1"/>
    </source>
</evidence>
<dbReference type="SMART" id="SM00232">
    <property type="entry name" value="JAB_MPN"/>
    <property type="match status" value="1"/>
</dbReference>
<feature type="domain" description="MPN" evidence="6">
    <location>
        <begin position="30"/>
        <end position="163"/>
    </location>
</feature>
<keyword evidence="7" id="KW-0378">Hydrolase</keyword>
<comment type="subcellular location">
    <subcellularLocation>
        <location evidence="4">Cytoplasm</location>
    </subcellularLocation>
</comment>
<dbReference type="InterPro" id="IPR027531">
    <property type="entry name" value="eIF3f"/>
</dbReference>
<dbReference type="Gene3D" id="3.40.140.10">
    <property type="entry name" value="Cytidine Deaminase, domain 2"/>
    <property type="match status" value="1"/>
</dbReference>
<evidence type="ECO:0000256" key="3">
    <source>
        <dbReference type="ARBA" id="ARBA00022917"/>
    </source>
</evidence>
<dbReference type="PANTHER" id="PTHR10540:SF6">
    <property type="entry name" value="EUKARYOTIC TRANSLATION INITIATION FACTOR 3 SUBUNIT F"/>
    <property type="match status" value="1"/>
</dbReference>
<evidence type="ECO:0000256" key="2">
    <source>
        <dbReference type="ARBA" id="ARBA00022540"/>
    </source>
</evidence>
<name>A0AA38JYK2_9AGAR</name>
<dbReference type="EMBL" id="JANVFO010000010">
    <property type="protein sequence ID" value="KAJ3735143.1"/>
    <property type="molecule type" value="Genomic_DNA"/>
</dbReference>
<dbReference type="Proteomes" id="UP001176059">
    <property type="component" value="Unassembled WGS sequence"/>
</dbReference>
<evidence type="ECO:0000256" key="4">
    <source>
        <dbReference type="HAMAP-Rule" id="MF_03005"/>
    </source>
</evidence>
<accession>A0AA38JYK2</accession>
<comment type="subunit">
    <text evidence="4">Component of the eukaryotic translation initiation factor 3 (eIF-3) complex.</text>
</comment>
<keyword evidence="3 4" id="KW-0648">Protein biosynthesis</keyword>
<dbReference type="GO" id="GO:0033290">
    <property type="term" value="C:eukaryotic 48S preinitiation complex"/>
    <property type="evidence" value="ECO:0007669"/>
    <property type="project" value="UniProtKB-UniRule"/>
</dbReference>
<dbReference type="InterPro" id="IPR000555">
    <property type="entry name" value="JAMM/MPN+_dom"/>
</dbReference>
<proteinExistence type="inferred from homology"/>
<comment type="caution">
    <text evidence="7">The sequence shown here is derived from an EMBL/GenBank/DDBJ whole genome shotgun (WGS) entry which is preliminary data.</text>
</comment>
<evidence type="ECO:0000256" key="1">
    <source>
        <dbReference type="ARBA" id="ARBA00022490"/>
    </source>
</evidence>
<gene>
    <name evidence="7" type="ORF">DFJ43DRAFT_1058431</name>
</gene>
<keyword evidence="7" id="KW-0645">Protease</keyword>
<dbReference type="GO" id="GO:0003743">
    <property type="term" value="F:translation initiation factor activity"/>
    <property type="evidence" value="ECO:0007669"/>
    <property type="project" value="UniProtKB-UniRule"/>
</dbReference>
<dbReference type="InterPro" id="IPR037518">
    <property type="entry name" value="MPN"/>
</dbReference>
<evidence type="ECO:0000313" key="8">
    <source>
        <dbReference type="Proteomes" id="UP001176059"/>
    </source>
</evidence>
<dbReference type="GO" id="GO:0008237">
    <property type="term" value="F:metallopeptidase activity"/>
    <property type="evidence" value="ECO:0007669"/>
    <property type="project" value="InterPro"/>
</dbReference>
<dbReference type="GO" id="GO:0001732">
    <property type="term" value="P:formation of cytoplasmic translation initiation complex"/>
    <property type="evidence" value="ECO:0007669"/>
    <property type="project" value="UniProtKB-UniRule"/>
</dbReference>
<sequence length="299" mass="32469">MPLGPPSSAIHIQPAVSPHMQNAPRTPTSITIHPVALFSILDHYLRRKDDQDRVIGTLLGTRTDTHVEVRTSFAVLHSETSEQVAVDMDYHRAMYDLHHKVNPKEVIVGWYSTGSNLNTYSALIQNFYSQETAPHQAIHVSLDTGVEPGQPAGVKGYVSSPVGVFPKPENCVFVPVPVELRFRDSERSGVDLLTSTALSSSSTSSQPLSDLTILESSIQNVISMIDRVLTYVRAVLAGEAKGDAAIGRYLMDTLGASTDDLEKGGFNGRLQDTLMISYLANLVRAQAEVSSRLALVTAS</sequence>
<keyword evidence="2 4" id="KW-0396">Initiation factor</keyword>
<comment type="similarity">
    <text evidence="4">Belongs to the eIF-3 subunit F family.</text>
</comment>
<comment type="function">
    <text evidence="4">Component of the eukaryotic translation initiation factor 3 (eIF-3) complex, which is involved in protein synthesis of a specialized repertoire of mRNAs and, together with other initiation factors, stimulates binding of mRNA and methionyl-tRNAi to the 40S ribosome. The eIF-3 complex specifically targets and initiates translation of a subset of mRNAs involved in cell proliferation.</text>
</comment>
<reference evidence="7" key="2">
    <citation type="journal article" date="2023" name="Proc. Natl. Acad. Sci. U.S.A.">
        <title>A global phylogenomic analysis of the shiitake genus Lentinula.</title>
        <authorList>
            <person name="Sierra-Patev S."/>
            <person name="Min B."/>
            <person name="Naranjo-Ortiz M."/>
            <person name="Looney B."/>
            <person name="Konkel Z."/>
            <person name="Slot J.C."/>
            <person name="Sakamoto Y."/>
            <person name="Steenwyk J.L."/>
            <person name="Rokas A."/>
            <person name="Carro J."/>
            <person name="Camarero S."/>
            <person name="Ferreira P."/>
            <person name="Molpeceres G."/>
            <person name="Ruiz-Duenas F.J."/>
            <person name="Serrano A."/>
            <person name="Henrissat B."/>
            <person name="Drula E."/>
            <person name="Hughes K.W."/>
            <person name="Mata J.L."/>
            <person name="Ishikawa N.K."/>
            <person name="Vargas-Isla R."/>
            <person name="Ushijima S."/>
            <person name="Smith C.A."/>
            <person name="Donoghue J."/>
            <person name="Ahrendt S."/>
            <person name="Andreopoulos W."/>
            <person name="He G."/>
            <person name="LaButti K."/>
            <person name="Lipzen A."/>
            <person name="Ng V."/>
            <person name="Riley R."/>
            <person name="Sandor L."/>
            <person name="Barry K."/>
            <person name="Martinez A.T."/>
            <person name="Xiao Y."/>
            <person name="Gibbons J.G."/>
            <person name="Terashima K."/>
            <person name="Grigoriev I.V."/>
            <person name="Hibbett D."/>
        </authorList>
    </citation>
    <scope>NUCLEOTIDE SEQUENCE</scope>
    <source>
        <strain evidence="7">ET3784</strain>
    </source>
</reference>
<evidence type="ECO:0000256" key="5">
    <source>
        <dbReference type="SAM" id="MobiDB-lite"/>
    </source>
</evidence>
<dbReference type="GO" id="GO:0031369">
    <property type="term" value="F:translation initiation factor binding"/>
    <property type="evidence" value="ECO:0007669"/>
    <property type="project" value="InterPro"/>
</dbReference>
<dbReference type="PROSITE" id="PS50249">
    <property type="entry name" value="MPN"/>
    <property type="match status" value="1"/>
</dbReference>
<dbReference type="GO" id="GO:0071541">
    <property type="term" value="C:eukaryotic translation initiation factor 3 complex, eIF3m"/>
    <property type="evidence" value="ECO:0007669"/>
    <property type="project" value="TreeGrafter"/>
</dbReference>
<organism evidence="7 8">
    <name type="scientific">Lentinula guzmanii</name>
    <dbReference type="NCBI Taxonomy" id="2804957"/>
    <lineage>
        <taxon>Eukaryota</taxon>
        <taxon>Fungi</taxon>
        <taxon>Dikarya</taxon>
        <taxon>Basidiomycota</taxon>
        <taxon>Agaricomycotina</taxon>
        <taxon>Agaricomycetes</taxon>
        <taxon>Agaricomycetidae</taxon>
        <taxon>Agaricales</taxon>
        <taxon>Marasmiineae</taxon>
        <taxon>Omphalotaceae</taxon>
        <taxon>Lentinula</taxon>
    </lineage>
</organism>
<dbReference type="AlphaFoldDB" id="A0AA38JYK2"/>
<keyword evidence="8" id="KW-1185">Reference proteome</keyword>
<dbReference type="GO" id="GO:0006508">
    <property type="term" value="P:proteolysis"/>
    <property type="evidence" value="ECO:0007669"/>
    <property type="project" value="UniProtKB-KW"/>
</dbReference>
<feature type="region of interest" description="Disordered" evidence="5">
    <location>
        <begin position="1"/>
        <end position="26"/>
    </location>
</feature>